<keyword evidence="2" id="KW-1185">Reference proteome</keyword>
<dbReference type="EMBL" id="KQ979685">
    <property type="protein sequence ID" value="KYN19829.1"/>
    <property type="molecule type" value="Genomic_DNA"/>
</dbReference>
<sequence>MLLPLMLPQAQERARGKLPRKYRLRGAKSVNTSASISANFAKHCVIVVLYVCRAENEQVRALKATTRKQADKLAIRKDEGLNVRQELQLPVIVRNCQRRDV</sequence>
<accession>A0A195E4P5</accession>
<dbReference type="Proteomes" id="UP000078492">
    <property type="component" value="Unassembled WGS sequence"/>
</dbReference>
<evidence type="ECO:0000313" key="2">
    <source>
        <dbReference type="Proteomes" id="UP000078492"/>
    </source>
</evidence>
<protein>
    <submittedName>
        <fullName evidence="1">Uncharacterized protein</fullName>
    </submittedName>
</protein>
<reference evidence="1 2" key="1">
    <citation type="submission" date="2015-09" db="EMBL/GenBank/DDBJ databases">
        <title>Trachymyrmex cornetzi WGS genome.</title>
        <authorList>
            <person name="Nygaard S."/>
            <person name="Hu H."/>
            <person name="Boomsma J."/>
            <person name="Zhang G."/>
        </authorList>
    </citation>
    <scope>NUCLEOTIDE SEQUENCE [LARGE SCALE GENOMIC DNA]</scope>
    <source>
        <strain evidence="1">Tcor2-1</strain>
        <tissue evidence="1">Whole body</tissue>
    </source>
</reference>
<dbReference type="AlphaFoldDB" id="A0A195E4P5"/>
<organism evidence="1 2">
    <name type="scientific">Trachymyrmex cornetzi</name>
    <dbReference type="NCBI Taxonomy" id="471704"/>
    <lineage>
        <taxon>Eukaryota</taxon>
        <taxon>Metazoa</taxon>
        <taxon>Ecdysozoa</taxon>
        <taxon>Arthropoda</taxon>
        <taxon>Hexapoda</taxon>
        <taxon>Insecta</taxon>
        <taxon>Pterygota</taxon>
        <taxon>Neoptera</taxon>
        <taxon>Endopterygota</taxon>
        <taxon>Hymenoptera</taxon>
        <taxon>Apocrita</taxon>
        <taxon>Aculeata</taxon>
        <taxon>Formicoidea</taxon>
        <taxon>Formicidae</taxon>
        <taxon>Myrmicinae</taxon>
        <taxon>Trachymyrmex</taxon>
    </lineage>
</organism>
<evidence type="ECO:0000313" key="1">
    <source>
        <dbReference type="EMBL" id="KYN19829.1"/>
    </source>
</evidence>
<name>A0A195E4P5_9HYME</name>
<gene>
    <name evidence="1" type="ORF">ALC57_07875</name>
</gene>
<proteinExistence type="predicted"/>